<comment type="subcellular location">
    <subcellularLocation>
        <location evidence="1">Nucleus</location>
    </subcellularLocation>
</comment>
<name>A0A834WFS9_9FABA</name>
<evidence type="ECO:0000256" key="2">
    <source>
        <dbReference type="ARBA" id="ARBA00023125"/>
    </source>
</evidence>
<evidence type="ECO:0000256" key="4">
    <source>
        <dbReference type="SAM" id="MobiDB-lite"/>
    </source>
</evidence>
<evidence type="ECO:0000259" key="6">
    <source>
        <dbReference type="PROSITE" id="PS51294"/>
    </source>
</evidence>
<accession>A0A834WFS9</accession>
<feature type="region of interest" description="Disordered" evidence="4">
    <location>
        <begin position="1"/>
        <end position="21"/>
    </location>
</feature>
<dbReference type="InterPro" id="IPR001005">
    <property type="entry name" value="SANT/Myb"/>
</dbReference>
<organism evidence="7 8">
    <name type="scientific">Senna tora</name>
    <dbReference type="NCBI Taxonomy" id="362788"/>
    <lineage>
        <taxon>Eukaryota</taxon>
        <taxon>Viridiplantae</taxon>
        <taxon>Streptophyta</taxon>
        <taxon>Embryophyta</taxon>
        <taxon>Tracheophyta</taxon>
        <taxon>Spermatophyta</taxon>
        <taxon>Magnoliopsida</taxon>
        <taxon>eudicotyledons</taxon>
        <taxon>Gunneridae</taxon>
        <taxon>Pentapetalae</taxon>
        <taxon>rosids</taxon>
        <taxon>fabids</taxon>
        <taxon>Fabales</taxon>
        <taxon>Fabaceae</taxon>
        <taxon>Caesalpinioideae</taxon>
        <taxon>Cassia clade</taxon>
        <taxon>Senna</taxon>
    </lineage>
</organism>
<dbReference type="Proteomes" id="UP000634136">
    <property type="component" value="Unassembled WGS sequence"/>
</dbReference>
<reference evidence="7" key="1">
    <citation type="submission" date="2020-09" db="EMBL/GenBank/DDBJ databases">
        <title>Genome-Enabled Discovery of Anthraquinone Biosynthesis in Senna tora.</title>
        <authorList>
            <person name="Kang S.-H."/>
            <person name="Pandey R.P."/>
            <person name="Lee C.-M."/>
            <person name="Sim J.-S."/>
            <person name="Jeong J.-T."/>
            <person name="Choi B.-S."/>
            <person name="Jung M."/>
            <person name="Ginzburg D."/>
            <person name="Zhao K."/>
            <person name="Won S.Y."/>
            <person name="Oh T.-J."/>
            <person name="Yu Y."/>
            <person name="Kim N.-H."/>
            <person name="Lee O.R."/>
            <person name="Lee T.-H."/>
            <person name="Bashyal P."/>
            <person name="Kim T.-S."/>
            <person name="Lee W.-H."/>
            <person name="Kawkins C."/>
            <person name="Kim C.-K."/>
            <person name="Kim J.S."/>
            <person name="Ahn B.O."/>
            <person name="Rhee S.Y."/>
            <person name="Sohng J.K."/>
        </authorList>
    </citation>
    <scope>NUCLEOTIDE SEQUENCE</scope>
    <source>
        <tissue evidence="7">Leaf</tissue>
    </source>
</reference>
<dbReference type="PROSITE" id="PS51294">
    <property type="entry name" value="HTH_MYB"/>
    <property type="match status" value="1"/>
</dbReference>
<dbReference type="GO" id="GO:0000976">
    <property type="term" value="F:transcription cis-regulatory region binding"/>
    <property type="evidence" value="ECO:0007669"/>
    <property type="project" value="TreeGrafter"/>
</dbReference>
<gene>
    <name evidence="7" type="ORF">G2W53_023186</name>
</gene>
<evidence type="ECO:0000313" key="7">
    <source>
        <dbReference type="EMBL" id="KAF7817731.1"/>
    </source>
</evidence>
<dbReference type="InterPro" id="IPR015495">
    <property type="entry name" value="Myb_TF_plants"/>
</dbReference>
<dbReference type="GO" id="GO:0030154">
    <property type="term" value="P:cell differentiation"/>
    <property type="evidence" value="ECO:0007669"/>
    <property type="project" value="TreeGrafter"/>
</dbReference>
<dbReference type="PROSITE" id="PS50090">
    <property type="entry name" value="MYB_LIKE"/>
    <property type="match status" value="1"/>
</dbReference>
<feature type="domain" description="Myb-like" evidence="5">
    <location>
        <begin position="79"/>
        <end position="112"/>
    </location>
</feature>
<dbReference type="AlphaFoldDB" id="A0A834WFS9"/>
<dbReference type="Pfam" id="PF00249">
    <property type="entry name" value="Myb_DNA-binding"/>
    <property type="match status" value="1"/>
</dbReference>
<dbReference type="PANTHER" id="PTHR47998:SF91">
    <property type="entry name" value="MYB-RELATED PROTEIN 308-LIKE"/>
    <property type="match status" value="1"/>
</dbReference>
<dbReference type="PANTHER" id="PTHR47998">
    <property type="entry name" value="TRANSCRIPTION FACTOR MYB51-LIKE ISOFORM X1"/>
    <property type="match status" value="1"/>
</dbReference>
<feature type="domain" description="HTH myb-type" evidence="6">
    <location>
        <begin position="79"/>
        <end position="116"/>
    </location>
</feature>
<dbReference type="InterPro" id="IPR017930">
    <property type="entry name" value="Myb_dom"/>
</dbReference>
<dbReference type="OrthoDB" id="1681003at2759"/>
<dbReference type="SUPFAM" id="SSF46689">
    <property type="entry name" value="Homeodomain-like"/>
    <property type="match status" value="1"/>
</dbReference>
<protein>
    <submittedName>
        <fullName evidence="7">Transcription factor MYB41-like</fullName>
    </submittedName>
</protein>
<proteinExistence type="predicted"/>
<keyword evidence="3" id="KW-0539">Nucleus</keyword>
<dbReference type="GO" id="GO:0005634">
    <property type="term" value="C:nucleus"/>
    <property type="evidence" value="ECO:0007669"/>
    <property type="project" value="UniProtKB-SubCell"/>
</dbReference>
<comment type="caution">
    <text evidence="7">The sequence shown here is derived from an EMBL/GenBank/DDBJ whole genome shotgun (WGS) entry which is preliminary data.</text>
</comment>
<dbReference type="Gene3D" id="1.10.10.60">
    <property type="entry name" value="Homeodomain-like"/>
    <property type="match status" value="1"/>
</dbReference>
<evidence type="ECO:0000313" key="8">
    <source>
        <dbReference type="Proteomes" id="UP000634136"/>
    </source>
</evidence>
<dbReference type="GO" id="GO:0006355">
    <property type="term" value="P:regulation of DNA-templated transcription"/>
    <property type="evidence" value="ECO:0007669"/>
    <property type="project" value="TreeGrafter"/>
</dbReference>
<feature type="compositionally biased region" description="Polar residues" evidence="4">
    <location>
        <begin position="1"/>
        <end position="18"/>
    </location>
</feature>
<evidence type="ECO:0000256" key="1">
    <source>
        <dbReference type="ARBA" id="ARBA00004123"/>
    </source>
</evidence>
<keyword evidence="2" id="KW-0238">DNA-binding</keyword>
<evidence type="ECO:0000259" key="5">
    <source>
        <dbReference type="PROSITE" id="PS50090"/>
    </source>
</evidence>
<sequence>MIRNNMASRNQPISSMNPMQHRDTTVKVHVVRLWCVPPYSSNTSKPNPGVVAIQMVLCDSESATHQFHSKASTTILVNIRLHSILGNRWSTIAASLLGRTKDEIKNYWNTHIKKRMPVFDSLDKSHLKVEQVTKQPLE</sequence>
<dbReference type="InterPro" id="IPR009057">
    <property type="entry name" value="Homeodomain-like_sf"/>
</dbReference>
<evidence type="ECO:0000256" key="3">
    <source>
        <dbReference type="ARBA" id="ARBA00023242"/>
    </source>
</evidence>
<dbReference type="CDD" id="cd00167">
    <property type="entry name" value="SANT"/>
    <property type="match status" value="1"/>
</dbReference>
<dbReference type="EMBL" id="JAAIUW010000008">
    <property type="protein sequence ID" value="KAF7817731.1"/>
    <property type="molecule type" value="Genomic_DNA"/>
</dbReference>
<keyword evidence="8" id="KW-1185">Reference proteome</keyword>